<gene>
    <name evidence="2" type="ORF">D7316_04841</name>
</gene>
<proteinExistence type="predicted"/>
<dbReference type="Proteomes" id="UP000271469">
    <property type="component" value="Chromosome"/>
</dbReference>
<reference evidence="2 3" key="1">
    <citation type="submission" date="2018-11" db="EMBL/GenBank/DDBJ databases">
        <title>Gordonia insulae sp. nov., isolated from an island soil.</title>
        <authorList>
            <person name="Kim Y.S."/>
            <person name="Kim S.B."/>
        </authorList>
    </citation>
    <scope>NUCLEOTIDE SEQUENCE [LARGE SCALE GENOMIC DNA]</scope>
    <source>
        <strain evidence="2 3">MMS17-SY073</strain>
    </source>
</reference>
<protein>
    <recommendedName>
        <fullName evidence="4">DUF3558 domain-containing protein</fullName>
    </recommendedName>
</protein>
<dbReference type="EMBL" id="CP033972">
    <property type="protein sequence ID" value="AZG48224.1"/>
    <property type="molecule type" value="Genomic_DNA"/>
</dbReference>
<feature type="chain" id="PRO_5018045456" description="DUF3558 domain-containing protein" evidence="1">
    <location>
        <begin position="23"/>
        <end position="182"/>
    </location>
</feature>
<evidence type="ECO:0008006" key="4">
    <source>
        <dbReference type="Google" id="ProtNLM"/>
    </source>
</evidence>
<evidence type="ECO:0000313" key="3">
    <source>
        <dbReference type="Proteomes" id="UP000271469"/>
    </source>
</evidence>
<dbReference type="InterPro" id="IPR024520">
    <property type="entry name" value="DUF3558"/>
</dbReference>
<name>A0A3G8JSW5_9ACTN</name>
<evidence type="ECO:0000256" key="1">
    <source>
        <dbReference type="SAM" id="SignalP"/>
    </source>
</evidence>
<organism evidence="2 3">
    <name type="scientific">Gordonia insulae</name>
    <dbReference type="NCBI Taxonomy" id="2420509"/>
    <lineage>
        <taxon>Bacteria</taxon>
        <taxon>Bacillati</taxon>
        <taxon>Actinomycetota</taxon>
        <taxon>Actinomycetes</taxon>
        <taxon>Mycobacteriales</taxon>
        <taxon>Gordoniaceae</taxon>
        <taxon>Gordonia</taxon>
    </lineage>
</organism>
<evidence type="ECO:0000313" key="2">
    <source>
        <dbReference type="EMBL" id="AZG48224.1"/>
    </source>
</evidence>
<sequence>MRRLISVIAVMMLLVGVGSACARSVDGEPVAVGAADNEQEGNVDTDQFDKLLLECEVLSSAQIAEVVGGTAARGTFNGAICRWIVEGATTASVTFNWFEWGNPTVEKETAKKLGYETENIKIASQAAFTQRDPKRPAVCGVTARAPSRGVYTWWVEPRSSAVAADPCAAPIKLMELLLTGGQ</sequence>
<keyword evidence="1" id="KW-0732">Signal</keyword>
<dbReference type="Pfam" id="PF12079">
    <property type="entry name" value="DUF3558"/>
    <property type="match status" value="1"/>
</dbReference>
<dbReference type="AlphaFoldDB" id="A0A3G8JSW5"/>
<keyword evidence="3" id="KW-1185">Reference proteome</keyword>
<feature type="signal peptide" evidence="1">
    <location>
        <begin position="1"/>
        <end position="22"/>
    </location>
</feature>
<dbReference type="RefSeq" id="WP_124710463.1">
    <property type="nucleotide sequence ID" value="NZ_CP033972.1"/>
</dbReference>
<dbReference type="KEGG" id="gom:D7316_04841"/>
<accession>A0A3G8JSW5</accession>
<dbReference type="OrthoDB" id="4761308at2"/>
<dbReference type="PROSITE" id="PS51257">
    <property type="entry name" value="PROKAR_LIPOPROTEIN"/>
    <property type="match status" value="1"/>
</dbReference>